<evidence type="ECO:0000256" key="2">
    <source>
        <dbReference type="PROSITE-ProRule" id="PRU00235"/>
    </source>
</evidence>
<reference evidence="7" key="1">
    <citation type="journal article" date="2023" name="Commun. Biol.">
        <title>Genome analysis of Parmales, the sister group of diatoms, reveals the evolutionary specialization of diatoms from phago-mixotrophs to photoautotrophs.</title>
        <authorList>
            <person name="Ban H."/>
            <person name="Sato S."/>
            <person name="Yoshikawa S."/>
            <person name="Yamada K."/>
            <person name="Nakamura Y."/>
            <person name="Ichinomiya M."/>
            <person name="Sato N."/>
            <person name="Blanc-Mathieu R."/>
            <person name="Endo H."/>
            <person name="Kuwata A."/>
            <person name="Ogata H."/>
        </authorList>
    </citation>
    <scope>NUCLEOTIDE SEQUENCE [LARGE SCALE GENOMIC DNA]</scope>
</reference>
<dbReference type="SMART" id="SM00225">
    <property type="entry name" value="BTB"/>
    <property type="match status" value="2"/>
</dbReference>
<evidence type="ECO:0000313" key="7">
    <source>
        <dbReference type="Proteomes" id="UP001165065"/>
    </source>
</evidence>
<feature type="repeat" description="RCC1" evidence="2">
    <location>
        <begin position="198"/>
        <end position="280"/>
    </location>
</feature>
<dbReference type="SUPFAM" id="SSF50985">
    <property type="entry name" value="RCC1/BLIP-II"/>
    <property type="match status" value="1"/>
</dbReference>
<feature type="domain" description="BTB" evidence="5">
    <location>
        <begin position="530"/>
        <end position="599"/>
    </location>
</feature>
<name>A0A9W7GAF0_9STRA</name>
<dbReference type="InterPro" id="IPR051210">
    <property type="entry name" value="Ub_ligase/GEF_domain"/>
</dbReference>
<sequence length="963" mass="102706">LTFALVEWFAGIVPPPLVTSVSAGSHMTGSHTAALDSNGTLYTWGKASACGHIGSRQSLSDAASNAFSTIFTTNVGTGQDSNGPIVYPRVVSAFKNRPVIKISCGGGFCVAVACEPKRVGQPKSMARTSVYSWGLWVGGRLGLGDPTTKVDNSYLHSKTRKKVARFQPRPKRVIGLDGESVVGIYCGEAHCLAVTAKGEVYAWGQNDAGQCSVTPIHPTVANAATKRQMEAMSKGEKPPIPPSVWDDVMTPRKVPPFLTGGVFAVSASAGGLHSAVIDSAGKVWTWGGGGHGACLGHGECSDEALAPRGARQIRAHRMNKRMGGGVVGRVGGEGEGLIGAEAAAAAGEGDTMEVPIWGVPRYVEGLIGWRAEKVACGEAHTAVVTSTGAMLTFGGGMATVQVKENGEEENILNLGKKGGLADIIEPVCIPREPCTNWLTSMSGKVVSEVACGGQHTMAIAVGERIGLGLGRKLLKACAVTKKMIEEEEDEETDEEEEEGDGEDDEDFDMVSQHSSIFSSRTSLMAQGATADCVLLVGGRRIYAHKVVVSKRCGKLRDLIYEEHREGEEGLTQLILPDLHYDVARCLLQYLYTDDVLSPLDPTTSLPYDLMKAAETYGLKRLGALCKVATAFAKGTLQEEEEEDEDGEEDDLLRRRNLDPDEEIVVPPSTLAVDIGGALGESEYADIKFVANGKPIYAHRCILAARSAYFSSMFRSIEMSGGKKNKVVEVVVPDSYVGLLRVLVFVYCGNLADSNVDALLEDLVAADRYALFDMKRSCESMISCTPLNAASVLDVSSVLSAPRLKAEALSCLARNLAEAAEPDGGQSIKELCKRCPTDVATLSAMLLQREIHEKSKTGGVNPREKLVVEVGMLAGRDVVVSEEVKERARRGVRRKKAREAAAAKSMTGLDEVKSPIPLGLMLMLLLCFAGYTYMGTIVVLGPVVPVVNGCFMIFLLFKMCSGLS</sequence>
<keyword evidence="4" id="KW-0812">Transmembrane</keyword>
<feature type="region of interest" description="Disordered" evidence="3">
    <location>
        <begin position="484"/>
        <end position="507"/>
    </location>
</feature>
<dbReference type="PANTHER" id="PTHR22870">
    <property type="entry name" value="REGULATOR OF CHROMOSOME CONDENSATION"/>
    <property type="match status" value="1"/>
</dbReference>
<dbReference type="InterPro" id="IPR000408">
    <property type="entry name" value="Reg_chr_condens"/>
</dbReference>
<dbReference type="AlphaFoldDB" id="A0A9W7GAF0"/>
<dbReference type="OrthoDB" id="9997739at2759"/>
<dbReference type="Pfam" id="PF00651">
    <property type="entry name" value="BTB"/>
    <property type="match status" value="2"/>
</dbReference>
<proteinExistence type="predicted"/>
<keyword evidence="4" id="KW-1133">Transmembrane helix</keyword>
<comment type="caution">
    <text evidence="6">The sequence shown here is derived from an EMBL/GenBank/DDBJ whole genome shotgun (WGS) entry which is preliminary data.</text>
</comment>
<feature type="transmembrane region" description="Helical" evidence="4">
    <location>
        <begin position="936"/>
        <end position="956"/>
    </location>
</feature>
<accession>A0A9W7GAF0</accession>
<dbReference type="Pfam" id="PF13540">
    <property type="entry name" value="RCC1_2"/>
    <property type="match status" value="1"/>
</dbReference>
<organism evidence="6 7">
    <name type="scientific">Triparma columacea</name>
    <dbReference type="NCBI Taxonomy" id="722753"/>
    <lineage>
        <taxon>Eukaryota</taxon>
        <taxon>Sar</taxon>
        <taxon>Stramenopiles</taxon>
        <taxon>Ochrophyta</taxon>
        <taxon>Bolidophyceae</taxon>
        <taxon>Parmales</taxon>
        <taxon>Triparmaceae</taxon>
        <taxon>Triparma</taxon>
    </lineage>
</organism>
<dbReference type="InterPro" id="IPR000210">
    <property type="entry name" value="BTB/POZ_dom"/>
</dbReference>
<gene>
    <name evidence="6" type="ORF">TrCOL_g6332</name>
</gene>
<evidence type="ECO:0000259" key="5">
    <source>
        <dbReference type="PROSITE" id="PS50097"/>
    </source>
</evidence>
<dbReference type="PANTHER" id="PTHR22870:SF408">
    <property type="entry name" value="OS09G0560450 PROTEIN"/>
    <property type="match status" value="1"/>
</dbReference>
<evidence type="ECO:0000256" key="3">
    <source>
        <dbReference type="SAM" id="MobiDB-lite"/>
    </source>
</evidence>
<dbReference type="SUPFAM" id="SSF54695">
    <property type="entry name" value="POZ domain"/>
    <property type="match status" value="2"/>
</dbReference>
<feature type="repeat" description="RCC1" evidence="2">
    <location>
        <begin position="39"/>
        <end position="115"/>
    </location>
</feature>
<dbReference type="CDD" id="cd18186">
    <property type="entry name" value="BTB_POZ_ZBTB_KLHL-like"/>
    <property type="match status" value="1"/>
</dbReference>
<feature type="non-terminal residue" evidence="6">
    <location>
        <position position="1"/>
    </location>
</feature>
<dbReference type="Gene3D" id="2.130.10.30">
    <property type="entry name" value="Regulator of chromosome condensation 1/beta-lactamase-inhibitor protein II"/>
    <property type="match status" value="2"/>
</dbReference>
<dbReference type="InterPro" id="IPR009091">
    <property type="entry name" value="RCC1/BLIP-II"/>
</dbReference>
<dbReference type="PROSITE" id="PS50012">
    <property type="entry name" value="RCC1_3"/>
    <property type="match status" value="3"/>
</dbReference>
<feature type="compositionally biased region" description="Acidic residues" evidence="3">
    <location>
        <begin position="485"/>
        <end position="507"/>
    </location>
</feature>
<keyword evidence="4" id="KW-0472">Membrane</keyword>
<keyword evidence="7" id="KW-1185">Reference proteome</keyword>
<evidence type="ECO:0000313" key="6">
    <source>
        <dbReference type="EMBL" id="GMI38397.1"/>
    </source>
</evidence>
<dbReference type="Gene3D" id="3.30.710.10">
    <property type="entry name" value="Potassium Channel Kv1.1, Chain A"/>
    <property type="match status" value="2"/>
</dbReference>
<dbReference type="PROSITE" id="PS50097">
    <property type="entry name" value="BTB"/>
    <property type="match status" value="2"/>
</dbReference>
<keyword evidence="1" id="KW-0677">Repeat</keyword>
<protein>
    <recommendedName>
        <fullName evidence="5">BTB domain-containing protein</fullName>
    </recommendedName>
</protein>
<feature type="repeat" description="RCC1" evidence="2">
    <location>
        <begin position="128"/>
        <end position="197"/>
    </location>
</feature>
<evidence type="ECO:0000256" key="4">
    <source>
        <dbReference type="SAM" id="Phobius"/>
    </source>
</evidence>
<evidence type="ECO:0000256" key="1">
    <source>
        <dbReference type="ARBA" id="ARBA00022737"/>
    </source>
</evidence>
<dbReference type="InterPro" id="IPR011333">
    <property type="entry name" value="SKP1/BTB/POZ_sf"/>
</dbReference>
<feature type="domain" description="BTB" evidence="5">
    <location>
        <begin position="684"/>
        <end position="754"/>
    </location>
</feature>
<dbReference type="EMBL" id="BRYA01001067">
    <property type="protein sequence ID" value="GMI38397.1"/>
    <property type="molecule type" value="Genomic_DNA"/>
</dbReference>
<dbReference type="PROSITE" id="PS00626">
    <property type="entry name" value="RCC1_2"/>
    <property type="match status" value="2"/>
</dbReference>
<dbReference type="Proteomes" id="UP001165065">
    <property type="component" value="Unassembled WGS sequence"/>
</dbReference>